<protein>
    <submittedName>
        <fullName evidence="1">Uncharacterized protein</fullName>
    </submittedName>
</protein>
<keyword evidence="2" id="KW-1185">Reference proteome</keyword>
<gene>
    <name evidence="1" type="ORF">PYS65_32050</name>
</gene>
<dbReference type="EMBL" id="CP121682">
    <property type="protein sequence ID" value="WGD44399.1"/>
    <property type="molecule type" value="Genomic_DNA"/>
</dbReference>
<proteinExistence type="predicted"/>
<sequence>METWWDVLPESVRERVDGLVLRDDRLRAIRVTMEAVQALEEAPAPRPGLYDCQRAVMARYQELAGRIDRAPALPRDVETLAARIRRLLGRLAALEAVWDGDTDGWFVVLIAVLDDPQHEVDLAWIRHGSDLRALNRQVPPWPEAQEAVETGTALAEHFNVPFHFASPHRPDDEAPRWRTTL</sequence>
<name>A0ABY8KA96_9ACTN</name>
<accession>A0ABY8KA96</accession>
<dbReference type="Proteomes" id="UP001216440">
    <property type="component" value="Chromosome"/>
</dbReference>
<evidence type="ECO:0000313" key="2">
    <source>
        <dbReference type="Proteomes" id="UP001216440"/>
    </source>
</evidence>
<dbReference type="RefSeq" id="WP_279337443.1">
    <property type="nucleotide sequence ID" value="NZ_CP121682.1"/>
</dbReference>
<organism evidence="1 2">
    <name type="scientific">Streptomyces cathayae</name>
    <dbReference type="NCBI Taxonomy" id="3031124"/>
    <lineage>
        <taxon>Bacteria</taxon>
        <taxon>Bacillati</taxon>
        <taxon>Actinomycetota</taxon>
        <taxon>Actinomycetes</taxon>
        <taxon>Kitasatosporales</taxon>
        <taxon>Streptomycetaceae</taxon>
        <taxon>Streptomyces</taxon>
    </lineage>
</organism>
<reference evidence="1 2" key="1">
    <citation type="submission" date="2023-03" db="EMBL/GenBank/DDBJ databases">
        <authorList>
            <person name="Mo P."/>
        </authorList>
    </citation>
    <scope>NUCLEOTIDE SEQUENCE [LARGE SCALE GENOMIC DNA]</scope>
    <source>
        <strain evidence="1 2">HUAS 5</strain>
    </source>
</reference>
<evidence type="ECO:0000313" key="1">
    <source>
        <dbReference type="EMBL" id="WGD44399.1"/>
    </source>
</evidence>